<proteinExistence type="predicted"/>
<dbReference type="Pfam" id="PF00557">
    <property type="entry name" value="Peptidase_M24"/>
    <property type="match status" value="1"/>
</dbReference>
<keyword evidence="3" id="KW-0645">Protease</keyword>
<keyword evidence="3" id="KW-0378">Hydrolase</keyword>
<dbReference type="PANTHER" id="PTHR46112:SF3">
    <property type="entry name" value="AMINOPEPTIDASE YPDF"/>
    <property type="match status" value="1"/>
</dbReference>
<dbReference type="STRING" id="888062.HMPREF9083_0202"/>
<protein>
    <submittedName>
        <fullName evidence="3">Xaa-Pro dipeptidase</fullName>
        <ecNumber evidence="3">3.4.13.9</ecNumber>
    </submittedName>
</protein>
<dbReference type="Gene3D" id="3.40.350.10">
    <property type="entry name" value="Creatinase/prolidase N-terminal domain"/>
    <property type="match status" value="1"/>
</dbReference>
<sequence length="373" mass="41908">MSKSYVNGLLFGFKSNGKAVIFMLKSEKIKDFLNDNNVDAIFIQKDENCRYLSEFTGSDSYLFLTKENKYLITDSRYTEQAEAETTNFEIINHKGQIGKVIANIVKSEHISKIGVERNFTYRFYMMFKELMGNVIFSFCSPEVLRIIKTEEEIACVREACRISDVGFEKTIPFIKAGKTEAQLRSILECAMLEEGSEGKSFDTIVASGIRSAMPHGIATEKVINEGEIITFDFGAIYKGYHSDITRTVAIGNVPEKLKKIYNIIFNCIEQVENILKPGLKASYVDEIAREILRKEGMEEYFTHALGHGVGLEVHEPPVLSPRDSSVLQKNTVVTVEPGIYISGLGGVRIEDTTVLTEDGISVLTKYSKKFLTL</sequence>
<accession>F2BVI5</accession>
<organism evidence="3 4">
    <name type="scientific">Dialister micraerophilus DSM 19965</name>
    <dbReference type="NCBI Taxonomy" id="888062"/>
    <lineage>
        <taxon>Bacteria</taxon>
        <taxon>Bacillati</taxon>
        <taxon>Bacillota</taxon>
        <taxon>Negativicutes</taxon>
        <taxon>Veillonellales</taxon>
        <taxon>Veillonellaceae</taxon>
        <taxon>Dialister</taxon>
    </lineage>
</organism>
<gene>
    <name evidence="3" type="primary">pepQ</name>
    <name evidence="3" type="ORF">HMPREF9083_0202</name>
</gene>
<dbReference type="InterPro" id="IPR050659">
    <property type="entry name" value="Peptidase_M24B"/>
</dbReference>
<dbReference type="InterPro" id="IPR036005">
    <property type="entry name" value="Creatinase/aminopeptidase-like"/>
</dbReference>
<dbReference type="EC" id="3.4.13.9" evidence="3"/>
<dbReference type="Pfam" id="PF01321">
    <property type="entry name" value="Creatinase_N"/>
    <property type="match status" value="1"/>
</dbReference>
<evidence type="ECO:0000313" key="3">
    <source>
        <dbReference type="EMBL" id="EGF16726.1"/>
    </source>
</evidence>
<dbReference type="HOGENOM" id="CLU_017266_4_2_9"/>
<name>F2BVI5_9FIRM</name>
<keyword evidence="4" id="KW-1185">Reference proteome</keyword>
<dbReference type="eggNOG" id="COG0006">
    <property type="taxonomic scope" value="Bacteria"/>
</dbReference>
<reference evidence="3 4" key="1">
    <citation type="submission" date="2011-02" db="EMBL/GenBank/DDBJ databases">
        <authorList>
            <person name="Muzny D."/>
            <person name="Qin X."/>
            <person name="Deng J."/>
            <person name="Jiang H."/>
            <person name="Liu Y."/>
            <person name="Qu J."/>
            <person name="Song X.-Z."/>
            <person name="Zhang L."/>
            <person name="Thornton R."/>
            <person name="Coyle M."/>
            <person name="Francisco L."/>
            <person name="Jackson L."/>
            <person name="Javaid M."/>
            <person name="Korchina V."/>
            <person name="Kovar C."/>
            <person name="Mata R."/>
            <person name="Mathew T."/>
            <person name="Ngo R."/>
            <person name="Nguyen L."/>
            <person name="Nguyen N."/>
            <person name="Okwuonu G."/>
            <person name="Ongeri F."/>
            <person name="Pham C."/>
            <person name="Simmons D."/>
            <person name="Wilczek-Boney K."/>
            <person name="Hale W."/>
            <person name="Jakkamsetti A."/>
            <person name="Pham P."/>
            <person name="Ruth R."/>
            <person name="San Lucas F."/>
            <person name="Warren J."/>
            <person name="Zhang J."/>
            <person name="Zhao Z."/>
            <person name="Zhou C."/>
            <person name="Zhu D."/>
            <person name="Lee S."/>
            <person name="Bess C."/>
            <person name="Blankenburg K."/>
            <person name="Forbes L."/>
            <person name="Fu Q."/>
            <person name="Gubbala S."/>
            <person name="Hirani K."/>
            <person name="Jayaseelan J.C."/>
            <person name="Lara F."/>
            <person name="Munidasa M."/>
            <person name="Palculict T."/>
            <person name="Patil S."/>
            <person name="Pu L.-L."/>
            <person name="Saada N."/>
            <person name="Tang L."/>
            <person name="Weissenberger G."/>
            <person name="Zhu Y."/>
            <person name="Hemphill L."/>
            <person name="Shang Y."/>
            <person name="Youmans B."/>
            <person name="Ayvaz T."/>
            <person name="Ross M."/>
            <person name="Santibanez J."/>
            <person name="Aqrawi P."/>
            <person name="Gross S."/>
            <person name="Joshi V."/>
            <person name="Fowler G."/>
            <person name="Nazareth L."/>
            <person name="Reid J."/>
            <person name="Worley K."/>
            <person name="Petrosino J."/>
            <person name="Highlander S."/>
            <person name="Gibbs R."/>
        </authorList>
    </citation>
    <scope>NUCLEOTIDE SEQUENCE [LARGE SCALE GENOMIC DNA]</scope>
    <source>
        <strain evidence="3 4">DSM 19965</strain>
    </source>
</reference>
<comment type="caution">
    <text evidence="3">The sequence shown here is derived from an EMBL/GenBank/DDBJ whole genome shotgun (WGS) entry which is preliminary data.</text>
</comment>
<dbReference type="InterPro" id="IPR000587">
    <property type="entry name" value="Creatinase_N"/>
</dbReference>
<dbReference type="Proteomes" id="UP000003503">
    <property type="component" value="Unassembled WGS sequence"/>
</dbReference>
<evidence type="ECO:0000259" key="1">
    <source>
        <dbReference type="Pfam" id="PF00557"/>
    </source>
</evidence>
<dbReference type="GO" id="GO:0102009">
    <property type="term" value="F:proline dipeptidase activity"/>
    <property type="evidence" value="ECO:0007669"/>
    <property type="project" value="UniProtKB-EC"/>
</dbReference>
<dbReference type="InterPro" id="IPR029149">
    <property type="entry name" value="Creatin/AminoP/Spt16_N"/>
</dbReference>
<dbReference type="Gene3D" id="3.90.230.10">
    <property type="entry name" value="Creatinase/methionine aminopeptidase superfamily"/>
    <property type="match status" value="1"/>
</dbReference>
<dbReference type="PANTHER" id="PTHR46112">
    <property type="entry name" value="AMINOPEPTIDASE"/>
    <property type="match status" value="1"/>
</dbReference>
<dbReference type="SUPFAM" id="SSF55920">
    <property type="entry name" value="Creatinase/aminopeptidase"/>
    <property type="match status" value="1"/>
</dbReference>
<feature type="domain" description="Peptidase M24" evidence="1">
    <location>
        <begin position="155"/>
        <end position="357"/>
    </location>
</feature>
<feature type="domain" description="Creatinase N-terminal" evidence="2">
    <location>
        <begin position="27"/>
        <end position="144"/>
    </location>
</feature>
<evidence type="ECO:0000259" key="2">
    <source>
        <dbReference type="Pfam" id="PF01321"/>
    </source>
</evidence>
<dbReference type="SUPFAM" id="SSF53092">
    <property type="entry name" value="Creatinase/prolidase N-terminal domain"/>
    <property type="match status" value="1"/>
</dbReference>
<keyword evidence="3" id="KW-0224">Dipeptidase</keyword>
<dbReference type="AlphaFoldDB" id="F2BVI5"/>
<dbReference type="InterPro" id="IPR000994">
    <property type="entry name" value="Pept_M24"/>
</dbReference>
<dbReference type="EMBL" id="AFBB01000002">
    <property type="protein sequence ID" value="EGF16726.1"/>
    <property type="molecule type" value="Genomic_DNA"/>
</dbReference>
<evidence type="ECO:0000313" key="4">
    <source>
        <dbReference type="Proteomes" id="UP000003503"/>
    </source>
</evidence>
<dbReference type="CDD" id="cd01092">
    <property type="entry name" value="APP-like"/>
    <property type="match status" value="1"/>
</dbReference>